<dbReference type="Proteomes" id="UP001154282">
    <property type="component" value="Unassembled WGS sequence"/>
</dbReference>
<sequence>MATSLALLRSSSRGQLLLLCGRPSTSSDEVQSFTSTLLLGARQQASLKLYDESSFIFRRRTHLCLPELQNSMSPFLMLSSLNSHSYPCFLSSLGLAYLKWCTHQDPPTFFICSSTRKKTKHDTSKGGNDRENVLNISPVRRTV</sequence>
<dbReference type="AlphaFoldDB" id="A0AAV0HRV4"/>
<evidence type="ECO:0000313" key="2">
    <source>
        <dbReference type="Proteomes" id="UP001154282"/>
    </source>
</evidence>
<keyword evidence="2" id="KW-1185">Reference proteome</keyword>
<comment type="caution">
    <text evidence="1">The sequence shown here is derived from an EMBL/GenBank/DDBJ whole genome shotgun (WGS) entry which is preliminary data.</text>
</comment>
<accession>A0AAV0HRV4</accession>
<name>A0AAV0HRV4_9ROSI</name>
<dbReference type="EMBL" id="CAMGYJ010000002">
    <property type="protein sequence ID" value="CAI0388021.1"/>
    <property type="molecule type" value="Genomic_DNA"/>
</dbReference>
<proteinExistence type="predicted"/>
<gene>
    <name evidence="1" type="ORF">LITE_LOCUS5698</name>
</gene>
<protein>
    <submittedName>
        <fullName evidence="1">Uncharacterized protein</fullName>
    </submittedName>
</protein>
<organism evidence="1 2">
    <name type="scientific">Linum tenue</name>
    <dbReference type="NCBI Taxonomy" id="586396"/>
    <lineage>
        <taxon>Eukaryota</taxon>
        <taxon>Viridiplantae</taxon>
        <taxon>Streptophyta</taxon>
        <taxon>Embryophyta</taxon>
        <taxon>Tracheophyta</taxon>
        <taxon>Spermatophyta</taxon>
        <taxon>Magnoliopsida</taxon>
        <taxon>eudicotyledons</taxon>
        <taxon>Gunneridae</taxon>
        <taxon>Pentapetalae</taxon>
        <taxon>rosids</taxon>
        <taxon>fabids</taxon>
        <taxon>Malpighiales</taxon>
        <taxon>Linaceae</taxon>
        <taxon>Linum</taxon>
    </lineage>
</organism>
<reference evidence="1" key="1">
    <citation type="submission" date="2022-08" db="EMBL/GenBank/DDBJ databases">
        <authorList>
            <person name="Gutierrez-Valencia J."/>
        </authorList>
    </citation>
    <scope>NUCLEOTIDE SEQUENCE</scope>
</reference>
<evidence type="ECO:0000313" key="1">
    <source>
        <dbReference type="EMBL" id="CAI0388021.1"/>
    </source>
</evidence>